<protein>
    <submittedName>
        <fullName evidence="2">Ras-related RABF2a</fullName>
    </submittedName>
</protein>
<dbReference type="Pfam" id="PF00071">
    <property type="entry name" value="Ras"/>
    <property type="match status" value="1"/>
</dbReference>
<evidence type="ECO:0000313" key="3">
    <source>
        <dbReference type="Proteomes" id="UP000594638"/>
    </source>
</evidence>
<gene>
    <name evidence="2" type="ORF">OLEA9_A014953</name>
</gene>
<keyword evidence="1" id="KW-0547">Nucleotide-binding</keyword>
<sequence>MYYRGASAAVIVYDIANQESFEQAKKWVRELQGQGNSNTDMALAGNKADLLDARKVLEEIGWKPFKRASVATFRKVWGDGYNKIKVWGLCYNFPFIFK</sequence>
<dbReference type="EMBL" id="CACTIH010003626">
    <property type="protein sequence ID" value="CAA2979204.1"/>
    <property type="molecule type" value="Genomic_DNA"/>
</dbReference>
<dbReference type="PANTHER" id="PTHR47978">
    <property type="match status" value="1"/>
</dbReference>
<dbReference type="SUPFAM" id="SSF52540">
    <property type="entry name" value="P-loop containing nucleoside triphosphate hydrolases"/>
    <property type="match status" value="1"/>
</dbReference>
<dbReference type="InterPro" id="IPR027417">
    <property type="entry name" value="P-loop_NTPase"/>
</dbReference>
<dbReference type="Gene3D" id="3.40.50.300">
    <property type="entry name" value="P-loop containing nucleotide triphosphate hydrolases"/>
    <property type="match status" value="1"/>
</dbReference>
<comment type="caution">
    <text evidence="2">The sequence shown here is derived from an EMBL/GenBank/DDBJ whole genome shotgun (WGS) entry which is preliminary data.</text>
</comment>
<dbReference type="PROSITE" id="PS51419">
    <property type="entry name" value="RAB"/>
    <property type="match status" value="1"/>
</dbReference>
<dbReference type="Proteomes" id="UP000594638">
    <property type="component" value="Unassembled WGS sequence"/>
</dbReference>
<dbReference type="InterPro" id="IPR001806">
    <property type="entry name" value="Small_GTPase"/>
</dbReference>
<dbReference type="Gramene" id="OE9A014953T2">
    <property type="protein sequence ID" value="OE9A014953C2"/>
    <property type="gene ID" value="OE9A014953"/>
</dbReference>
<dbReference type="GO" id="GO:0005525">
    <property type="term" value="F:GTP binding"/>
    <property type="evidence" value="ECO:0007669"/>
    <property type="project" value="InterPro"/>
</dbReference>
<organism evidence="2 3">
    <name type="scientific">Olea europaea subsp. europaea</name>
    <dbReference type="NCBI Taxonomy" id="158383"/>
    <lineage>
        <taxon>Eukaryota</taxon>
        <taxon>Viridiplantae</taxon>
        <taxon>Streptophyta</taxon>
        <taxon>Embryophyta</taxon>
        <taxon>Tracheophyta</taxon>
        <taxon>Spermatophyta</taxon>
        <taxon>Magnoliopsida</taxon>
        <taxon>eudicotyledons</taxon>
        <taxon>Gunneridae</taxon>
        <taxon>Pentapetalae</taxon>
        <taxon>asterids</taxon>
        <taxon>lamiids</taxon>
        <taxon>Lamiales</taxon>
        <taxon>Oleaceae</taxon>
        <taxon>Oleeae</taxon>
        <taxon>Olea</taxon>
    </lineage>
</organism>
<dbReference type="OrthoDB" id="26525at2759"/>
<dbReference type="GO" id="GO:0003924">
    <property type="term" value="F:GTPase activity"/>
    <property type="evidence" value="ECO:0007669"/>
    <property type="project" value="InterPro"/>
</dbReference>
<name>A0A8S0RHL8_OLEEU</name>
<reference evidence="2 3" key="1">
    <citation type="submission" date="2019-12" db="EMBL/GenBank/DDBJ databases">
        <authorList>
            <person name="Alioto T."/>
            <person name="Alioto T."/>
            <person name="Gomez Garrido J."/>
        </authorList>
    </citation>
    <scope>NUCLEOTIDE SEQUENCE [LARGE SCALE GENOMIC DNA]</scope>
</reference>
<keyword evidence="3" id="KW-1185">Reference proteome</keyword>
<accession>A0A8S0RHL8</accession>
<dbReference type="SMART" id="SM00175">
    <property type="entry name" value="RAB"/>
    <property type="match status" value="1"/>
</dbReference>
<proteinExistence type="predicted"/>
<evidence type="ECO:0000313" key="2">
    <source>
        <dbReference type="EMBL" id="CAA2979204.1"/>
    </source>
</evidence>
<evidence type="ECO:0000256" key="1">
    <source>
        <dbReference type="ARBA" id="ARBA00022741"/>
    </source>
</evidence>
<dbReference type="AlphaFoldDB" id="A0A8S0RHL8"/>